<keyword evidence="1" id="KW-1133">Transmembrane helix</keyword>
<keyword evidence="1" id="KW-0472">Membrane</keyword>
<dbReference type="EMBL" id="CP020921">
    <property type="protein sequence ID" value="AWB09702.1"/>
    <property type="molecule type" value="Genomic_DNA"/>
</dbReference>
<protein>
    <submittedName>
        <fullName evidence="2">Uncharacterized protein</fullName>
    </submittedName>
</protein>
<keyword evidence="3" id="KW-1185">Reference proteome</keyword>
<evidence type="ECO:0000256" key="1">
    <source>
        <dbReference type="SAM" id="Phobius"/>
    </source>
</evidence>
<accession>A0A2R4VYW0</accession>
<evidence type="ECO:0000313" key="2">
    <source>
        <dbReference type="EMBL" id="AWB09702.1"/>
    </source>
</evidence>
<gene>
    <name evidence="2" type="ORF">TDSAC_0324</name>
</gene>
<dbReference type="KEGG" id="taci:TDSAC_0324"/>
<dbReference type="Proteomes" id="UP000244792">
    <property type="component" value="Chromosome"/>
</dbReference>
<evidence type="ECO:0000313" key="3">
    <source>
        <dbReference type="Proteomes" id="UP000244792"/>
    </source>
</evidence>
<organism evidence="2 3">
    <name type="scientific">Thermodesulfobium acidiphilum</name>
    <dbReference type="NCBI Taxonomy" id="1794699"/>
    <lineage>
        <taxon>Bacteria</taxon>
        <taxon>Pseudomonadati</taxon>
        <taxon>Thermodesulfobiota</taxon>
        <taxon>Thermodesulfobiia</taxon>
        <taxon>Thermodesulfobiales</taxon>
        <taxon>Thermodesulfobiaceae</taxon>
        <taxon>Thermodesulfobium</taxon>
    </lineage>
</organism>
<dbReference type="AlphaFoldDB" id="A0A2R4VYW0"/>
<dbReference type="RefSeq" id="WP_108308359.1">
    <property type="nucleotide sequence ID" value="NZ_CP020921.1"/>
</dbReference>
<reference evidence="2 3" key="1">
    <citation type="submission" date="2017-04" db="EMBL/GenBank/DDBJ databases">
        <title>Genomic insights into metabolism of Thermodesulfobium acidiphilum.</title>
        <authorList>
            <person name="Toshchakov S.V."/>
            <person name="Frolov E.N."/>
            <person name="Kublanov I.V."/>
            <person name="Samarov N.I."/>
            <person name="Novikov A."/>
            <person name="Lebedinsky A.V."/>
            <person name="Bonch-Osmolovskaya E.A."/>
            <person name="Chernyh N.A."/>
        </authorList>
    </citation>
    <scope>NUCLEOTIDE SEQUENCE [LARGE SCALE GENOMIC DNA]</scope>
    <source>
        <strain evidence="2 3">3127-1</strain>
    </source>
</reference>
<keyword evidence="1" id="KW-0812">Transmembrane</keyword>
<proteinExistence type="predicted"/>
<sequence length="68" mass="7853">MKQSKSIGYFLLGTLTGSLAFLIIFYMLYPEQFNANVALEKITKKNKDPQDLLKNIDSKLKELEKEKL</sequence>
<name>A0A2R4VYW0_THEAF</name>
<feature type="transmembrane region" description="Helical" evidence="1">
    <location>
        <begin position="7"/>
        <end position="29"/>
    </location>
</feature>